<comment type="similarity">
    <text evidence="10">Belongs to the DHHC palmitoyltransferase family.</text>
</comment>
<feature type="region of interest" description="Disordered" evidence="11">
    <location>
        <begin position="308"/>
        <end position="329"/>
    </location>
</feature>
<keyword evidence="5 10" id="KW-0472">Membrane</keyword>
<dbReference type="InterPro" id="IPR039859">
    <property type="entry name" value="PFA4/ZDH16/20/ERF2-like"/>
</dbReference>
<feature type="region of interest" description="Disordered" evidence="11">
    <location>
        <begin position="1"/>
        <end position="23"/>
    </location>
</feature>
<evidence type="ECO:0000256" key="10">
    <source>
        <dbReference type="RuleBase" id="RU079119"/>
    </source>
</evidence>
<name>A0A3M7AMW0_HORWE</name>
<gene>
    <name evidence="13" type="ORF">D0865_15663</name>
</gene>
<dbReference type="GO" id="GO:0019706">
    <property type="term" value="F:protein-cysteine S-palmitoyltransferase activity"/>
    <property type="evidence" value="ECO:0007669"/>
    <property type="project" value="UniProtKB-EC"/>
</dbReference>
<proteinExistence type="inferred from homology"/>
<reference evidence="13 14" key="1">
    <citation type="journal article" date="2018" name="BMC Genomics">
        <title>Genomic evidence for intraspecific hybridization in a clonal and extremely halotolerant yeast.</title>
        <authorList>
            <person name="Gostincar C."/>
            <person name="Stajich J.E."/>
            <person name="Zupancic J."/>
            <person name="Zalar P."/>
            <person name="Gunde-Cimerman N."/>
        </authorList>
    </citation>
    <scope>NUCLEOTIDE SEQUENCE [LARGE SCALE GENOMIC DNA]</scope>
    <source>
        <strain evidence="13 14">EXF-151</strain>
    </source>
</reference>
<evidence type="ECO:0000256" key="7">
    <source>
        <dbReference type="ARBA" id="ARBA00023288"/>
    </source>
</evidence>
<keyword evidence="3 10" id="KW-0812">Transmembrane</keyword>
<feature type="domain" description="Palmitoyltransferase DHHC" evidence="12">
    <location>
        <begin position="173"/>
        <end position="299"/>
    </location>
</feature>
<feature type="compositionally biased region" description="Acidic residues" evidence="11">
    <location>
        <begin position="620"/>
        <end position="630"/>
    </location>
</feature>
<feature type="compositionally biased region" description="Low complexity" evidence="11">
    <location>
        <begin position="370"/>
        <end position="381"/>
    </location>
</feature>
<keyword evidence="7" id="KW-0449">Lipoprotein</keyword>
<feature type="transmembrane region" description="Helical" evidence="10">
    <location>
        <begin position="32"/>
        <end position="54"/>
    </location>
</feature>
<evidence type="ECO:0000256" key="11">
    <source>
        <dbReference type="SAM" id="MobiDB-lite"/>
    </source>
</evidence>
<keyword evidence="8 10" id="KW-0012">Acyltransferase</keyword>
<keyword evidence="6" id="KW-0564">Palmitate</keyword>
<comment type="domain">
    <text evidence="10">The DHHC domain is required for palmitoyltransferase activity.</text>
</comment>
<accession>A0A3M7AMW0</accession>
<organism evidence="13 14">
    <name type="scientific">Hortaea werneckii</name>
    <name type="common">Black yeast</name>
    <name type="synonym">Cladosporium werneckii</name>
    <dbReference type="NCBI Taxonomy" id="91943"/>
    <lineage>
        <taxon>Eukaryota</taxon>
        <taxon>Fungi</taxon>
        <taxon>Dikarya</taxon>
        <taxon>Ascomycota</taxon>
        <taxon>Pezizomycotina</taxon>
        <taxon>Dothideomycetes</taxon>
        <taxon>Dothideomycetidae</taxon>
        <taxon>Mycosphaerellales</taxon>
        <taxon>Teratosphaeriaceae</taxon>
        <taxon>Hortaea</taxon>
    </lineage>
</organism>
<evidence type="ECO:0000256" key="5">
    <source>
        <dbReference type="ARBA" id="ARBA00023136"/>
    </source>
</evidence>
<evidence type="ECO:0000256" key="4">
    <source>
        <dbReference type="ARBA" id="ARBA00022989"/>
    </source>
</evidence>
<dbReference type="PANTHER" id="PTHR12246">
    <property type="entry name" value="PALMITOYLTRANSFERASE ZDHHC16"/>
    <property type="match status" value="1"/>
</dbReference>
<evidence type="ECO:0000256" key="8">
    <source>
        <dbReference type="ARBA" id="ARBA00023315"/>
    </source>
</evidence>
<evidence type="ECO:0000256" key="9">
    <source>
        <dbReference type="ARBA" id="ARBA00048048"/>
    </source>
</evidence>
<dbReference type="Pfam" id="PF01529">
    <property type="entry name" value="DHHC"/>
    <property type="match status" value="1"/>
</dbReference>
<comment type="subcellular location">
    <subcellularLocation>
        <location evidence="1">Membrane</location>
        <topology evidence="1">Multi-pass membrane protein</topology>
    </subcellularLocation>
</comment>
<feature type="transmembrane region" description="Helical" evidence="10">
    <location>
        <begin position="60"/>
        <end position="82"/>
    </location>
</feature>
<evidence type="ECO:0000256" key="3">
    <source>
        <dbReference type="ARBA" id="ARBA00022692"/>
    </source>
</evidence>
<evidence type="ECO:0000313" key="14">
    <source>
        <dbReference type="Proteomes" id="UP000270230"/>
    </source>
</evidence>
<evidence type="ECO:0000313" key="13">
    <source>
        <dbReference type="EMBL" id="RMY28842.1"/>
    </source>
</evidence>
<feature type="region of interest" description="Disordered" evidence="11">
    <location>
        <begin position="341"/>
        <end position="383"/>
    </location>
</feature>
<dbReference type="VEuPathDB" id="FungiDB:BTJ68_12468"/>
<feature type="region of interest" description="Disordered" evidence="11">
    <location>
        <begin position="472"/>
        <end position="513"/>
    </location>
</feature>
<comment type="catalytic activity">
    <reaction evidence="9 10">
        <text>L-cysteinyl-[protein] + hexadecanoyl-CoA = S-hexadecanoyl-L-cysteinyl-[protein] + CoA</text>
        <dbReference type="Rhea" id="RHEA:36683"/>
        <dbReference type="Rhea" id="RHEA-COMP:10131"/>
        <dbReference type="Rhea" id="RHEA-COMP:11032"/>
        <dbReference type="ChEBI" id="CHEBI:29950"/>
        <dbReference type="ChEBI" id="CHEBI:57287"/>
        <dbReference type="ChEBI" id="CHEBI:57379"/>
        <dbReference type="ChEBI" id="CHEBI:74151"/>
        <dbReference type="EC" id="2.3.1.225"/>
    </reaction>
</comment>
<evidence type="ECO:0000256" key="2">
    <source>
        <dbReference type="ARBA" id="ARBA00022679"/>
    </source>
</evidence>
<dbReference type="PROSITE" id="PS50216">
    <property type="entry name" value="DHHC"/>
    <property type="match status" value="1"/>
</dbReference>
<feature type="region of interest" description="Disordered" evidence="11">
    <location>
        <begin position="528"/>
        <end position="692"/>
    </location>
</feature>
<dbReference type="GO" id="GO:0016020">
    <property type="term" value="C:membrane"/>
    <property type="evidence" value="ECO:0007669"/>
    <property type="project" value="UniProtKB-SubCell"/>
</dbReference>
<feature type="transmembrane region" description="Helical" evidence="10">
    <location>
        <begin position="221"/>
        <end position="245"/>
    </location>
</feature>
<feature type="compositionally biased region" description="Basic residues" evidence="11">
    <location>
        <begin position="682"/>
        <end position="692"/>
    </location>
</feature>
<evidence type="ECO:0000259" key="12">
    <source>
        <dbReference type="Pfam" id="PF01529"/>
    </source>
</evidence>
<feature type="transmembrane region" description="Helical" evidence="10">
    <location>
        <begin position="257"/>
        <end position="282"/>
    </location>
</feature>
<dbReference type="EMBL" id="QWIN01002686">
    <property type="protein sequence ID" value="RMY28842.1"/>
    <property type="molecule type" value="Genomic_DNA"/>
</dbReference>
<dbReference type="AlphaFoldDB" id="A0A3M7AMW0"/>
<dbReference type="InterPro" id="IPR001594">
    <property type="entry name" value="Palmitoyltrfase_DHHC"/>
</dbReference>
<dbReference type="OrthoDB" id="302728at2759"/>
<protein>
    <recommendedName>
        <fullName evidence="10">Palmitoyltransferase</fullName>
        <ecNumber evidence="10">2.3.1.225</ecNumber>
    </recommendedName>
</protein>
<dbReference type="Proteomes" id="UP000270230">
    <property type="component" value="Unassembled WGS sequence"/>
</dbReference>
<sequence length="692" mass="75684">MSRTFDEMGTLGSPSPTRRPTMKSRLRRLERCCCRTFTYFPLAFVYGLTTWAVWVELHTSFLGALGIGSYIKAALGAGLWALANASYSIAVFTNPGSPLDEPIDLSLRSGKGRSRWKRKKGAGAGYEGVPTHEVVEEGGGGDDGDGTGRGGGGGGVAKGFEDNMTMVTAKASGQPRFCKKCACVKPDRTHHCSSCGQCVLKMDHHCPWLATCVGLRNYKPFLLFLTYTSVFCWACFAVTATWVWAEIMDDVKMEEGLMVVNVILLAVLAGVIGLVLTGFTAWHFYLAITGQTTIESLEKTRYLSPLRKTLEPEHPGRHTLGDPQDSHRPLTDQLKEIHANALPGVLRPEEGETSSGTTSRSLTPNPYPTHHQQQQPSPAHASLHRSFASLEAQREHDRYNAYLDELDSEKLPNAFDNGWRRNLAHIFGPEPCFWALPVCNTTGDGWSWEISARWEEARGEVAREREARRREDEFWGQDGNGPFGGTLWQQQMDGREGPPPPLPPPGRERGFEGPAMRTRKDFKWVPGQGFVDVAPSAPSSLTPPQQQQQQQFPRSAGVPPPPRNKKGGSTPSPYGGGNGGGSAEASSNSDLLQMQPLDRKKAGTATAPHNPEHPSSNSDPDSDSDEDEEDKAMKRLYSHNSIYGYSGGGGEEEQGGIWNDVPEEYLQRGKSGKKSSGGNGKGKGRRGRWKGD</sequence>
<keyword evidence="2 10" id="KW-0808">Transferase</keyword>
<comment type="caution">
    <text evidence="13">The sequence shown here is derived from an EMBL/GenBank/DDBJ whole genome shotgun (WGS) entry which is preliminary data.</text>
</comment>
<feature type="region of interest" description="Disordered" evidence="11">
    <location>
        <begin position="132"/>
        <end position="154"/>
    </location>
</feature>
<evidence type="ECO:0000256" key="6">
    <source>
        <dbReference type="ARBA" id="ARBA00023139"/>
    </source>
</evidence>
<dbReference type="EC" id="2.3.1.225" evidence="10"/>
<evidence type="ECO:0000256" key="1">
    <source>
        <dbReference type="ARBA" id="ARBA00004141"/>
    </source>
</evidence>
<keyword evidence="4 10" id="KW-1133">Transmembrane helix</keyword>